<dbReference type="GO" id="GO:0015203">
    <property type="term" value="F:polyamine transmembrane transporter activity"/>
    <property type="evidence" value="ECO:0007669"/>
    <property type="project" value="TreeGrafter"/>
</dbReference>
<gene>
    <name evidence="8" type="ORF">DUI87_00272</name>
</gene>
<keyword evidence="5" id="KW-0460">Magnesium</keyword>
<dbReference type="STRING" id="333673.A0A3M0LAU0"/>
<dbReference type="OrthoDB" id="48943at2759"/>
<dbReference type="InterPro" id="IPR006544">
    <property type="entry name" value="P-type_TPase_V"/>
</dbReference>
<dbReference type="GO" id="GO:0061909">
    <property type="term" value="P:autophagosome-lysosome fusion"/>
    <property type="evidence" value="ECO:0007669"/>
    <property type="project" value="TreeGrafter"/>
</dbReference>
<keyword evidence="9" id="KW-1185">Reference proteome</keyword>
<keyword evidence="6" id="KW-1278">Translocase</keyword>
<dbReference type="GO" id="GO:0140358">
    <property type="term" value="F:P-type transmembrane transporter activity"/>
    <property type="evidence" value="ECO:0007669"/>
    <property type="project" value="InterPro"/>
</dbReference>
<sequence length="112" mass="12440">MLTAMNVARGCRMVQPQEGVIFATASPPGRGKPASLRFVPAERSQGEEQPEDVDGSSLPARRCHLALNGKSFQVVCEHFPELLPRILLRATVFARMLPEQKTQLVCRLQELK</sequence>
<dbReference type="GO" id="GO:0016243">
    <property type="term" value="P:regulation of autophagosome size"/>
    <property type="evidence" value="ECO:0007669"/>
    <property type="project" value="TreeGrafter"/>
</dbReference>
<organism evidence="8 9">
    <name type="scientific">Hirundo rustica rustica</name>
    <dbReference type="NCBI Taxonomy" id="333673"/>
    <lineage>
        <taxon>Eukaryota</taxon>
        <taxon>Metazoa</taxon>
        <taxon>Chordata</taxon>
        <taxon>Craniata</taxon>
        <taxon>Vertebrata</taxon>
        <taxon>Euteleostomi</taxon>
        <taxon>Archelosauria</taxon>
        <taxon>Archosauria</taxon>
        <taxon>Dinosauria</taxon>
        <taxon>Saurischia</taxon>
        <taxon>Theropoda</taxon>
        <taxon>Coelurosauria</taxon>
        <taxon>Aves</taxon>
        <taxon>Neognathae</taxon>
        <taxon>Neoaves</taxon>
        <taxon>Telluraves</taxon>
        <taxon>Australaves</taxon>
        <taxon>Passeriformes</taxon>
        <taxon>Sylvioidea</taxon>
        <taxon>Hirundinidae</taxon>
        <taxon>Hirundo</taxon>
    </lineage>
</organism>
<dbReference type="InterPro" id="IPR023214">
    <property type="entry name" value="HAD_sf"/>
</dbReference>
<evidence type="ECO:0000256" key="3">
    <source>
        <dbReference type="ARBA" id="ARBA00022741"/>
    </source>
</evidence>
<evidence type="ECO:0000256" key="6">
    <source>
        <dbReference type="ARBA" id="ARBA00022967"/>
    </source>
</evidence>
<comment type="subcellular location">
    <subcellularLocation>
        <location evidence="1">Membrane</location>
        <topology evidence="1">Multi-pass membrane protein</topology>
    </subcellularLocation>
</comment>
<dbReference type="GO" id="GO:0006874">
    <property type="term" value="P:intracellular calcium ion homeostasis"/>
    <property type="evidence" value="ECO:0007669"/>
    <property type="project" value="TreeGrafter"/>
</dbReference>
<dbReference type="EMBL" id="QRBI01000041">
    <property type="protein sequence ID" value="RMC22722.1"/>
    <property type="molecule type" value="Genomic_DNA"/>
</dbReference>
<name>A0A3M0LAU0_HIRRU</name>
<evidence type="ECO:0000256" key="5">
    <source>
        <dbReference type="ARBA" id="ARBA00022842"/>
    </source>
</evidence>
<proteinExistence type="predicted"/>
<comment type="caution">
    <text evidence="8">The sequence shown here is derived from an EMBL/GenBank/DDBJ whole genome shotgun (WGS) entry which is preliminary data.</text>
</comment>
<dbReference type="PANTHER" id="PTHR45630">
    <property type="entry name" value="CATION-TRANSPORTING ATPASE-RELATED"/>
    <property type="match status" value="1"/>
</dbReference>
<dbReference type="GO" id="GO:0046872">
    <property type="term" value="F:metal ion binding"/>
    <property type="evidence" value="ECO:0007669"/>
    <property type="project" value="UniProtKB-KW"/>
</dbReference>
<keyword evidence="2" id="KW-0479">Metal-binding</keyword>
<evidence type="ECO:0000313" key="8">
    <source>
        <dbReference type="EMBL" id="RMC22722.1"/>
    </source>
</evidence>
<evidence type="ECO:0000256" key="2">
    <source>
        <dbReference type="ARBA" id="ARBA00022723"/>
    </source>
</evidence>
<dbReference type="GO" id="GO:0031902">
    <property type="term" value="C:late endosome membrane"/>
    <property type="evidence" value="ECO:0007669"/>
    <property type="project" value="TreeGrafter"/>
</dbReference>
<accession>A0A3M0LAU0</accession>
<dbReference type="Proteomes" id="UP000269221">
    <property type="component" value="Unassembled WGS sequence"/>
</dbReference>
<dbReference type="GO" id="GO:0010821">
    <property type="term" value="P:regulation of mitochondrion organization"/>
    <property type="evidence" value="ECO:0007669"/>
    <property type="project" value="TreeGrafter"/>
</dbReference>
<evidence type="ECO:0000256" key="4">
    <source>
        <dbReference type="ARBA" id="ARBA00022840"/>
    </source>
</evidence>
<feature type="region of interest" description="Disordered" evidence="7">
    <location>
        <begin position="24"/>
        <end position="57"/>
    </location>
</feature>
<keyword evidence="3" id="KW-0547">Nucleotide-binding</keyword>
<evidence type="ECO:0000256" key="1">
    <source>
        <dbReference type="ARBA" id="ARBA00004141"/>
    </source>
</evidence>
<dbReference type="GO" id="GO:0005524">
    <property type="term" value="F:ATP binding"/>
    <property type="evidence" value="ECO:0007669"/>
    <property type="project" value="UniProtKB-KW"/>
</dbReference>
<dbReference type="GO" id="GO:0019829">
    <property type="term" value="F:ATPase-coupled monoatomic cation transmembrane transporter activity"/>
    <property type="evidence" value="ECO:0007669"/>
    <property type="project" value="TreeGrafter"/>
</dbReference>
<keyword evidence="4" id="KW-0067">ATP-binding</keyword>
<dbReference type="AlphaFoldDB" id="A0A3M0LAU0"/>
<dbReference type="PANTHER" id="PTHR45630:SF2">
    <property type="entry name" value="POLYAMINE-TRANSPORTING ATPASE 13A2"/>
    <property type="match status" value="1"/>
</dbReference>
<evidence type="ECO:0000313" key="9">
    <source>
        <dbReference type="Proteomes" id="UP000269221"/>
    </source>
</evidence>
<reference evidence="8 9" key="1">
    <citation type="submission" date="2018-07" db="EMBL/GenBank/DDBJ databases">
        <title>A high quality draft genome assembly of the barn swallow (H. rustica rustica).</title>
        <authorList>
            <person name="Formenti G."/>
            <person name="Chiara M."/>
            <person name="Poveda L."/>
            <person name="Francoijs K.-J."/>
            <person name="Bonisoli-Alquati A."/>
            <person name="Canova L."/>
            <person name="Gianfranceschi L."/>
            <person name="Horner D.S."/>
            <person name="Saino N."/>
        </authorList>
    </citation>
    <scope>NUCLEOTIDE SEQUENCE [LARGE SCALE GENOMIC DNA]</scope>
    <source>
        <strain evidence="8">Chelidonia</strain>
        <tissue evidence="8">Blood</tissue>
    </source>
</reference>
<protein>
    <submittedName>
        <fullName evidence="8">Uncharacterized protein</fullName>
    </submittedName>
</protein>
<evidence type="ECO:0000256" key="7">
    <source>
        <dbReference type="SAM" id="MobiDB-lite"/>
    </source>
</evidence>
<dbReference type="Gene3D" id="3.40.50.1000">
    <property type="entry name" value="HAD superfamily/HAD-like"/>
    <property type="match status" value="1"/>
</dbReference>